<keyword evidence="2" id="KW-1185">Reference proteome</keyword>
<dbReference type="Proteomes" id="UP000805649">
    <property type="component" value="Unassembled WGS sequence"/>
</dbReference>
<comment type="caution">
    <text evidence="1">The sequence shown here is derived from an EMBL/GenBank/DDBJ whole genome shotgun (WGS) entry which is preliminary data.</text>
</comment>
<evidence type="ECO:0000313" key="2">
    <source>
        <dbReference type="Proteomes" id="UP000805649"/>
    </source>
</evidence>
<accession>A0ACC3ZF45</accession>
<gene>
    <name evidence="1" type="ORF">CTRU02_200399</name>
</gene>
<proteinExistence type="predicted"/>
<sequence>MTDLSIQAFYEREVATLSSTEPPSIRQPQDNGFTQAEIEARTNPLGRSWAPSVEYQELDIAHIQPGPALIRFTGRIINYAPSFLDSKNIYSRPAHLLIVKDDTGAVAVKLMPIGIPASCILIGQLVTVWASWAGTEATSNQGSIPFVMMHTPINPADVGTKQFIQFVSETPATQSLCRTPMECEPNKLNSSPLPGLMTLGQYLKTGHDTCGARILVSIKSIGARKHILTHDRTRETELLEVNEDKANSAKLWSPNETVLLLTNPKFVAPRENRSTQSPAGIGLNYNTLIDVDPNFPDSHWLRQWAKTRARKERIHFPFPEDVWNVDEAIHGHTRALFTLAEVDDFARTDPATEFTGKLNLTVLGVSLLDLHRRRMLCCTECCGVPLYSNQPSAVCQKCMKVKPLAPNPRIMGILADETGCIGQGKLVWGEQAWGDLFFFTTVDRAVPISGLKEVEDQATHSNTSVLPSWAAILSMGADGLRTLEEQMLYSRLTLTFG</sequence>
<name>A0ACC3ZF45_COLTU</name>
<evidence type="ECO:0000313" key="1">
    <source>
        <dbReference type="EMBL" id="KAL0942513.1"/>
    </source>
</evidence>
<protein>
    <submittedName>
        <fullName evidence="1">Uncharacterized protein</fullName>
    </submittedName>
</protein>
<organism evidence="1 2">
    <name type="scientific">Colletotrichum truncatum</name>
    <name type="common">Anthracnose fungus</name>
    <name type="synonym">Colletotrichum capsici</name>
    <dbReference type="NCBI Taxonomy" id="5467"/>
    <lineage>
        <taxon>Eukaryota</taxon>
        <taxon>Fungi</taxon>
        <taxon>Dikarya</taxon>
        <taxon>Ascomycota</taxon>
        <taxon>Pezizomycotina</taxon>
        <taxon>Sordariomycetes</taxon>
        <taxon>Hypocreomycetidae</taxon>
        <taxon>Glomerellales</taxon>
        <taxon>Glomerellaceae</taxon>
        <taxon>Colletotrichum</taxon>
        <taxon>Colletotrichum truncatum species complex</taxon>
    </lineage>
</organism>
<reference evidence="1 2" key="1">
    <citation type="journal article" date="2020" name="Phytopathology">
        <title>Genome Sequence Resources of Colletotrichum truncatum, C. plurivorum, C. musicola, and C. sojae: Four Species Pathogenic to Soybean (Glycine max).</title>
        <authorList>
            <person name="Rogerio F."/>
            <person name="Boufleur T.R."/>
            <person name="Ciampi-Guillardi M."/>
            <person name="Sukno S.A."/>
            <person name="Thon M.R."/>
            <person name="Massola Junior N.S."/>
            <person name="Baroncelli R."/>
        </authorList>
    </citation>
    <scope>NUCLEOTIDE SEQUENCE [LARGE SCALE GENOMIC DNA]</scope>
    <source>
        <strain evidence="1 2">CMES1059</strain>
    </source>
</reference>
<dbReference type="EMBL" id="VUJX02000001">
    <property type="protein sequence ID" value="KAL0942513.1"/>
    <property type="molecule type" value="Genomic_DNA"/>
</dbReference>